<dbReference type="Proteomes" id="UP000198356">
    <property type="component" value="Unassembled WGS sequence"/>
</dbReference>
<proteinExistence type="predicted"/>
<organism evidence="5 6">
    <name type="scientific">Granulicella rosea</name>
    <dbReference type="NCBI Taxonomy" id="474952"/>
    <lineage>
        <taxon>Bacteria</taxon>
        <taxon>Pseudomonadati</taxon>
        <taxon>Acidobacteriota</taxon>
        <taxon>Terriglobia</taxon>
        <taxon>Terriglobales</taxon>
        <taxon>Acidobacteriaceae</taxon>
        <taxon>Granulicella</taxon>
    </lineage>
</organism>
<feature type="transmembrane region" description="Helical" evidence="4">
    <location>
        <begin position="248"/>
        <end position="269"/>
    </location>
</feature>
<evidence type="ECO:0000313" key="5">
    <source>
        <dbReference type="EMBL" id="SNT26327.1"/>
    </source>
</evidence>
<feature type="transmembrane region" description="Helical" evidence="4">
    <location>
        <begin position="46"/>
        <end position="65"/>
    </location>
</feature>
<dbReference type="InterPro" id="IPR011701">
    <property type="entry name" value="MFS"/>
</dbReference>
<name>A0A239L6U4_9BACT</name>
<evidence type="ECO:0000256" key="3">
    <source>
        <dbReference type="ARBA" id="ARBA00023136"/>
    </source>
</evidence>
<feature type="transmembrane region" description="Helical" evidence="4">
    <location>
        <begin position="276"/>
        <end position="295"/>
    </location>
</feature>
<dbReference type="Gene3D" id="1.20.1250.20">
    <property type="entry name" value="MFS general substrate transporter like domains"/>
    <property type="match status" value="1"/>
</dbReference>
<feature type="transmembrane region" description="Helical" evidence="4">
    <location>
        <begin position="158"/>
        <end position="181"/>
    </location>
</feature>
<feature type="transmembrane region" description="Helical" evidence="4">
    <location>
        <begin position="213"/>
        <end position="236"/>
    </location>
</feature>
<feature type="transmembrane region" description="Helical" evidence="4">
    <location>
        <begin position="98"/>
        <end position="121"/>
    </location>
</feature>
<accession>A0A239L6U4</accession>
<evidence type="ECO:0000256" key="2">
    <source>
        <dbReference type="ARBA" id="ARBA00022989"/>
    </source>
</evidence>
<dbReference type="InterPro" id="IPR036259">
    <property type="entry name" value="MFS_trans_sf"/>
</dbReference>
<reference evidence="5 6" key="1">
    <citation type="submission" date="2017-06" db="EMBL/GenBank/DDBJ databases">
        <authorList>
            <person name="Kim H.J."/>
            <person name="Triplett B.A."/>
        </authorList>
    </citation>
    <scope>NUCLEOTIDE SEQUENCE [LARGE SCALE GENOMIC DNA]</scope>
    <source>
        <strain evidence="5 6">DSM 18704</strain>
    </source>
</reference>
<feature type="transmembrane region" description="Helical" evidence="4">
    <location>
        <begin position="133"/>
        <end position="152"/>
    </location>
</feature>
<dbReference type="OrthoDB" id="7494838at2"/>
<keyword evidence="3 4" id="KW-0472">Membrane</keyword>
<evidence type="ECO:0000256" key="1">
    <source>
        <dbReference type="ARBA" id="ARBA00022692"/>
    </source>
</evidence>
<dbReference type="EMBL" id="FZOU01000006">
    <property type="protein sequence ID" value="SNT26327.1"/>
    <property type="molecule type" value="Genomic_DNA"/>
</dbReference>
<dbReference type="RefSeq" id="WP_089409495.1">
    <property type="nucleotide sequence ID" value="NZ_FZOU01000006.1"/>
</dbReference>
<dbReference type="Pfam" id="PF07690">
    <property type="entry name" value="MFS_1"/>
    <property type="match status" value="1"/>
</dbReference>
<protein>
    <submittedName>
        <fullName evidence="5">MFS transporter, PAT family, beta-lactamase induction signal transducer AmpG</fullName>
    </submittedName>
</protein>
<keyword evidence="1 4" id="KW-0812">Transmembrane</keyword>
<feature type="transmembrane region" description="Helical" evidence="4">
    <location>
        <begin position="72"/>
        <end position="92"/>
    </location>
</feature>
<keyword evidence="2 4" id="KW-1133">Transmembrane helix</keyword>
<keyword evidence="6" id="KW-1185">Reference proteome</keyword>
<evidence type="ECO:0000313" key="6">
    <source>
        <dbReference type="Proteomes" id="UP000198356"/>
    </source>
</evidence>
<dbReference type="AlphaFoldDB" id="A0A239L6U4"/>
<evidence type="ECO:0000256" key="4">
    <source>
        <dbReference type="SAM" id="Phobius"/>
    </source>
</evidence>
<feature type="transmembrane region" description="Helical" evidence="4">
    <location>
        <begin position="368"/>
        <end position="391"/>
    </location>
</feature>
<dbReference type="GO" id="GO:0022857">
    <property type="term" value="F:transmembrane transporter activity"/>
    <property type="evidence" value="ECO:0007669"/>
    <property type="project" value="InterPro"/>
</dbReference>
<dbReference type="SUPFAM" id="SSF103473">
    <property type="entry name" value="MFS general substrate transporter"/>
    <property type="match status" value="1"/>
</dbReference>
<gene>
    <name evidence="5" type="ORF">SAMN05421770_106164</name>
</gene>
<sequence length="401" mass="42360">MSRSRTAPIWLMGMSNLTFGLYTGFTTLPLPQLLAAQHVPGAQIGVITAAVIAPGFWTFLLGPVLDVRFSRRWYATVLAAVSAVCLALTILNRGNVRLVEWLMMLGYAAGSLSANALGGWLATIVRREDEAQLSSWSVVAGFGGYGLMTILAGELVRALPLAVAAFTLGAIIFLPTAIFLLMPAPGPDRRLAGESFRAFFGEVWLVVRRREALLALALFLLPSASFCLTNLLGGWGADFHADERTVNLIGGSAMTVAGIVGSLLFIPLAKLLPLRPLYLAIGCAGAIFTASLLLLGRNPTAFGLALAGENVFQALAFTGTVAICYETIGRNNPLAATQYGLLTSASNLPIIYMQLVDGRGYAWRGVTGAYLTDAGVSLAVCGGLGAMLYAFHRRGAARVSS</sequence>